<gene>
    <name evidence="1" type="ORF">ERS007720_02908</name>
    <name evidence="2" type="ORF">ERS007741_03066</name>
</gene>
<dbReference type="Proteomes" id="UP000044938">
    <property type="component" value="Unassembled WGS sequence"/>
</dbReference>
<reference evidence="3 4" key="1">
    <citation type="submission" date="2015-03" db="EMBL/GenBank/DDBJ databases">
        <authorList>
            <consortium name="Pathogen Informatics"/>
        </authorList>
    </citation>
    <scope>NUCLEOTIDE SEQUENCE [LARGE SCALE GENOMIC DNA]</scope>
    <source>
        <strain evidence="1 3">M09401471</strain>
        <strain evidence="2 4">P00601463</strain>
    </source>
</reference>
<accession>A0A655DJ40</accession>
<dbReference type="EMBL" id="CHKL01000420">
    <property type="protein sequence ID" value="COW74519.1"/>
    <property type="molecule type" value="Genomic_DNA"/>
</dbReference>
<dbReference type="EMBL" id="CSAJ01000417">
    <property type="protein sequence ID" value="COW59552.1"/>
    <property type="molecule type" value="Genomic_DNA"/>
</dbReference>
<evidence type="ECO:0000313" key="3">
    <source>
        <dbReference type="Proteomes" id="UP000044938"/>
    </source>
</evidence>
<dbReference type="Proteomes" id="UP000048600">
    <property type="component" value="Unassembled WGS sequence"/>
</dbReference>
<organism evidence="2 4">
    <name type="scientific">Mycobacterium tuberculosis</name>
    <dbReference type="NCBI Taxonomy" id="1773"/>
    <lineage>
        <taxon>Bacteria</taxon>
        <taxon>Bacillati</taxon>
        <taxon>Actinomycetota</taxon>
        <taxon>Actinomycetes</taxon>
        <taxon>Mycobacteriales</taxon>
        <taxon>Mycobacteriaceae</taxon>
        <taxon>Mycobacterium</taxon>
        <taxon>Mycobacterium tuberculosis complex</taxon>
    </lineage>
</organism>
<dbReference type="AlphaFoldDB" id="A0A655DJ40"/>
<protein>
    <submittedName>
        <fullName evidence="2">Uncharacterized protein</fullName>
    </submittedName>
</protein>
<evidence type="ECO:0000313" key="1">
    <source>
        <dbReference type="EMBL" id="COW59552.1"/>
    </source>
</evidence>
<name>A0A655DJ40_MYCTX</name>
<sequence length="197" mass="21432">MQHREPVGILRRQLAQRVSEDDRAVVAVGVEQRHLSTALGKRRFADRHDRGDAATRCQQEEIGVEGCGDEVARRGQHVDAHAHLRVIAQPVGGVPVGGSFDRDRQGVVGVGRTAQRVAARHRTGTLAGHAQRQELAGGVTQAPRGDLRVVRSVGHREDQRSRLVGFVDDLGDLQFKDVVAEWLVSNCLGQDPSSLPS</sequence>
<evidence type="ECO:0000313" key="2">
    <source>
        <dbReference type="EMBL" id="COW74519.1"/>
    </source>
</evidence>
<proteinExistence type="predicted"/>
<evidence type="ECO:0000313" key="4">
    <source>
        <dbReference type="Proteomes" id="UP000048600"/>
    </source>
</evidence>